<protein>
    <submittedName>
        <fullName evidence="4">GNAT family N-acetyltransferase</fullName>
    </submittedName>
</protein>
<proteinExistence type="predicted"/>
<evidence type="ECO:0000259" key="3">
    <source>
        <dbReference type="PROSITE" id="PS51186"/>
    </source>
</evidence>
<evidence type="ECO:0000313" key="4">
    <source>
        <dbReference type="EMBL" id="NBE50166.1"/>
    </source>
</evidence>
<dbReference type="AlphaFoldDB" id="A0A964XJL3"/>
<evidence type="ECO:0000256" key="1">
    <source>
        <dbReference type="ARBA" id="ARBA00022679"/>
    </source>
</evidence>
<dbReference type="PANTHER" id="PTHR43420:SF3">
    <property type="entry name" value="N-ACETYLTRANSFERASE DOMAIN-CONTAINING PROTEIN"/>
    <property type="match status" value="1"/>
</dbReference>
<gene>
    <name evidence="4" type="ORF">GUY60_01725</name>
</gene>
<comment type="caution">
    <text evidence="4">The sequence shown here is derived from an EMBL/GenBank/DDBJ whole genome shotgun (WGS) entry which is preliminary data.</text>
</comment>
<evidence type="ECO:0000313" key="5">
    <source>
        <dbReference type="Proteomes" id="UP000598297"/>
    </source>
</evidence>
<reference evidence="4" key="1">
    <citation type="submission" date="2020-01" db="EMBL/GenBank/DDBJ databases">
        <title>Whole-genome analyses of novel actinobacteria.</title>
        <authorList>
            <person name="Sahin N."/>
        </authorList>
    </citation>
    <scope>NUCLEOTIDE SEQUENCE</scope>
    <source>
        <strain evidence="4">YC537</strain>
    </source>
</reference>
<dbReference type="GO" id="GO:0016747">
    <property type="term" value="F:acyltransferase activity, transferring groups other than amino-acyl groups"/>
    <property type="evidence" value="ECO:0007669"/>
    <property type="project" value="InterPro"/>
</dbReference>
<dbReference type="EMBL" id="JAAAHS010000006">
    <property type="protein sequence ID" value="NBE50166.1"/>
    <property type="molecule type" value="Genomic_DNA"/>
</dbReference>
<evidence type="ECO:0000256" key="2">
    <source>
        <dbReference type="ARBA" id="ARBA00023315"/>
    </source>
</evidence>
<organism evidence="4 5">
    <name type="scientific">Streptomyces boluensis</name>
    <dbReference type="NCBI Taxonomy" id="1775135"/>
    <lineage>
        <taxon>Bacteria</taxon>
        <taxon>Bacillati</taxon>
        <taxon>Actinomycetota</taxon>
        <taxon>Actinomycetes</taxon>
        <taxon>Kitasatosporales</taxon>
        <taxon>Streptomycetaceae</taxon>
        <taxon>Streptomyces</taxon>
    </lineage>
</organism>
<dbReference type="InterPro" id="IPR000182">
    <property type="entry name" value="GNAT_dom"/>
</dbReference>
<keyword evidence="1" id="KW-0808">Transferase</keyword>
<dbReference type="PROSITE" id="PS51186">
    <property type="entry name" value="GNAT"/>
    <property type="match status" value="1"/>
</dbReference>
<dbReference type="CDD" id="cd04301">
    <property type="entry name" value="NAT_SF"/>
    <property type="match status" value="1"/>
</dbReference>
<name>A0A964XJL3_9ACTN</name>
<keyword evidence="5" id="KW-1185">Reference proteome</keyword>
<dbReference type="InterPro" id="IPR013653">
    <property type="entry name" value="GCN5-like_dom"/>
</dbReference>
<dbReference type="PANTHER" id="PTHR43420">
    <property type="entry name" value="ACETYLTRANSFERASE"/>
    <property type="match status" value="1"/>
</dbReference>
<dbReference type="InterPro" id="IPR050680">
    <property type="entry name" value="YpeA/RimI_acetyltransf"/>
</dbReference>
<dbReference type="OrthoDB" id="9797456at2"/>
<dbReference type="Proteomes" id="UP000598297">
    <property type="component" value="Unassembled WGS sequence"/>
</dbReference>
<sequence length="244" mass="25673">MTAAHLTSSPHAPAPAAAHPLDQPAMAALTGPQAGFAEWQGRVARFPADVAPWLALPAEPEQRDWADLAALVGPGGEFALAATTEVTGPEGWAETFRVPGVQLVDDGVRARPDEEAVPLGPDDVPEMLDLVGRTRPGPFMKRTVELGGYVGIRRGGALVAMAGERLRPTGYAEISGVCTDAAYRGQGLGGRLVLAVAAGIRERGEVPFLHTGADNTGAIRLYEALGFRLRRHVSFFGLRVPTDA</sequence>
<accession>A0A964XJL3</accession>
<dbReference type="Pfam" id="PF08445">
    <property type="entry name" value="FR47"/>
    <property type="match status" value="1"/>
</dbReference>
<dbReference type="Gene3D" id="3.40.630.30">
    <property type="match status" value="1"/>
</dbReference>
<keyword evidence="2" id="KW-0012">Acyltransferase</keyword>
<feature type="domain" description="N-acetyltransferase" evidence="3">
    <location>
        <begin position="114"/>
        <end position="244"/>
    </location>
</feature>
<dbReference type="SUPFAM" id="SSF55729">
    <property type="entry name" value="Acyl-CoA N-acyltransferases (Nat)"/>
    <property type="match status" value="1"/>
</dbReference>
<dbReference type="InterPro" id="IPR016181">
    <property type="entry name" value="Acyl_CoA_acyltransferase"/>
</dbReference>
<dbReference type="RefSeq" id="WP_161693034.1">
    <property type="nucleotide sequence ID" value="NZ_JAAAHS010000006.1"/>
</dbReference>